<comment type="subcellular location">
    <subcellularLocation>
        <location evidence="2">Cell membrane</location>
        <topology evidence="2">Single-pass type II membrane protein</topology>
    </subcellularLocation>
    <subcellularLocation>
        <location evidence="6">Membrane</location>
        <topology evidence="6">Single-pass type II membrane protein</topology>
    </subcellularLocation>
</comment>
<evidence type="ECO:0000313" key="10">
    <source>
        <dbReference type="Proteomes" id="UP001150259"/>
    </source>
</evidence>
<dbReference type="NCBIfam" id="TIGR02227">
    <property type="entry name" value="sigpep_I_bact"/>
    <property type="match status" value="1"/>
</dbReference>
<accession>A0ABT5GMI9</accession>
<evidence type="ECO:0000256" key="3">
    <source>
        <dbReference type="ARBA" id="ARBA00009370"/>
    </source>
</evidence>
<dbReference type="InterPro" id="IPR019758">
    <property type="entry name" value="Pept_S26A_signal_pept_1_CS"/>
</dbReference>
<dbReference type="EC" id="3.4.21.89" evidence="4 6"/>
<dbReference type="SUPFAM" id="SSF51306">
    <property type="entry name" value="LexA/Signal peptidase"/>
    <property type="match status" value="1"/>
</dbReference>
<dbReference type="Proteomes" id="UP001150259">
    <property type="component" value="Unassembled WGS sequence"/>
</dbReference>
<comment type="similarity">
    <text evidence="3 6">Belongs to the peptidase S26 family.</text>
</comment>
<dbReference type="RefSeq" id="WP_272463838.1">
    <property type="nucleotide sequence ID" value="NZ_JAPFQL010000128.1"/>
</dbReference>
<evidence type="ECO:0000256" key="4">
    <source>
        <dbReference type="ARBA" id="ARBA00013208"/>
    </source>
</evidence>
<dbReference type="EMBL" id="JAPFQL010000128">
    <property type="protein sequence ID" value="MDC5699281.1"/>
    <property type="molecule type" value="Genomic_DNA"/>
</dbReference>
<keyword evidence="6" id="KW-0645">Protease</keyword>
<gene>
    <name evidence="9" type="primary">lepB</name>
    <name evidence="9" type="ORF">OO014_18695</name>
</gene>
<dbReference type="PANTHER" id="PTHR43390:SF1">
    <property type="entry name" value="CHLOROPLAST PROCESSING PEPTIDASE"/>
    <property type="match status" value="1"/>
</dbReference>
<organism evidence="9 10">
    <name type="scientific">Intrasporangium calvum</name>
    <dbReference type="NCBI Taxonomy" id="53358"/>
    <lineage>
        <taxon>Bacteria</taxon>
        <taxon>Bacillati</taxon>
        <taxon>Actinomycetota</taxon>
        <taxon>Actinomycetes</taxon>
        <taxon>Micrococcales</taxon>
        <taxon>Intrasporangiaceae</taxon>
        <taxon>Intrasporangium</taxon>
    </lineage>
</organism>
<feature type="domain" description="Peptidase S26" evidence="8">
    <location>
        <begin position="36"/>
        <end position="221"/>
    </location>
</feature>
<dbReference type="PRINTS" id="PR00727">
    <property type="entry name" value="LEADERPTASE"/>
</dbReference>
<evidence type="ECO:0000256" key="2">
    <source>
        <dbReference type="ARBA" id="ARBA00004401"/>
    </source>
</evidence>
<comment type="caution">
    <text evidence="9">The sequence shown here is derived from an EMBL/GenBank/DDBJ whole genome shotgun (WGS) entry which is preliminary data.</text>
</comment>
<evidence type="ECO:0000313" key="9">
    <source>
        <dbReference type="EMBL" id="MDC5699281.1"/>
    </source>
</evidence>
<dbReference type="Pfam" id="PF10502">
    <property type="entry name" value="Peptidase_S26"/>
    <property type="match status" value="1"/>
</dbReference>
<evidence type="ECO:0000256" key="5">
    <source>
        <dbReference type="ARBA" id="ARBA00022801"/>
    </source>
</evidence>
<dbReference type="InterPro" id="IPR019533">
    <property type="entry name" value="Peptidase_S26"/>
</dbReference>
<keyword evidence="6" id="KW-1133">Transmembrane helix</keyword>
<evidence type="ECO:0000259" key="8">
    <source>
        <dbReference type="Pfam" id="PF10502"/>
    </source>
</evidence>
<dbReference type="InterPro" id="IPR000223">
    <property type="entry name" value="Pept_S26A_signal_pept_1"/>
</dbReference>
<sequence length="234" mass="25083">MSEEPSPPGSAAPSSSPPTGTPTSRSARHKDRDLRWLVGPALALLLVLVVRAVLVTPFSIPSTSMEDTLHVGDRILVTRTSSLEDIQRGDIIVFDASRAFNLDVPDKGLLERLGESLEGLVGQGPPTDYVKRVIGLPGDRVKCCAPDGRLEVNGAPIDEPYLKPGQQPSTLTFDVLVPPKRLWVMGDNRAHSSDSRAHLGEAGGGMVPGDDIIGKVWVRYWPLDQLGAIEPGDS</sequence>
<dbReference type="Gene3D" id="2.10.109.10">
    <property type="entry name" value="Umud Fragment, subunit A"/>
    <property type="match status" value="1"/>
</dbReference>
<feature type="region of interest" description="Disordered" evidence="7">
    <location>
        <begin position="1"/>
        <end position="29"/>
    </location>
</feature>
<protein>
    <recommendedName>
        <fullName evidence="4 6">Signal peptidase I</fullName>
        <ecNumber evidence="4 6">3.4.21.89</ecNumber>
    </recommendedName>
</protein>
<dbReference type="PROSITE" id="PS00761">
    <property type="entry name" value="SPASE_I_3"/>
    <property type="match status" value="1"/>
</dbReference>
<dbReference type="PANTHER" id="PTHR43390">
    <property type="entry name" value="SIGNAL PEPTIDASE I"/>
    <property type="match status" value="1"/>
</dbReference>
<evidence type="ECO:0000256" key="7">
    <source>
        <dbReference type="SAM" id="MobiDB-lite"/>
    </source>
</evidence>
<feature type="compositionally biased region" description="Pro residues" evidence="7">
    <location>
        <begin position="1"/>
        <end position="20"/>
    </location>
</feature>
<keyword evidence="6" id="KW-0812">Transmembrane</keyword>
<comment type="catalytic activity">
    <reaction evidence="1 6">
        <text>Cleavage of hydrophobic, N-terminal signal or leader sequences from secreted and periplasmic proteins.</text>
        <dbReference type="EC" id="3.4.21.89"/>
    </reaction>
</comment>
<feature type="transmembrane region" description="Helical" evidence="6">
    <location>
        <begin position="34"/>
        <end position="54"/>
    </location>
</feature>
<evidence type="ECO:0000256" key="6">
    <source>
        <dbReference type="RuleBase" id="RU362042"/>
    </source>
</evidence>
<keyword evidence="6" id="KW-0472">Membrane</keyword>
<reference evidence="9 10" key="1">
    <citation type="submission" date="2022-11" db="EMBL/GenBank/DDBJ databases">
        <title>Anaerobic phenanthrene biodegradation by a DNRA strain PheN6.</title>
        <authorList>
            <person name="Zhang Z."/>
        </authorList>
    </citation>
    <scope>NUCLEOTIDE SEQUENCE [LARGE SCALE GENOMIC DNA]</scope>
    <source>
        <strain evidence="9 10">PheN6</strain>
    </source>
</reference>
<evidence type="ECO:0000256" key="1">
    <source>
        <dbReference type="ARBA" id="ARBA00000677"/>
    </source>
</evidence>
<name>A0ABT5GMI9_9MICO</name>
<keyword evidence="5 6" id="KW-0378">Hydrolase</keyword>
<dbReference type="CDD" id="cd06530">
    <property type="entry name" value="S26_SPase_I"/>
    <property type="match status" value="1"/>
</dbReference>
<dbReference type="InterPro" id="IPR036286">
    <property type="entry name" value="LexA/Signal_pep-like_sf"/>
</dbReference>
<proteinExistence type="inferred from homology"/>
<keyword evidence="10" id="KW-1185">Reference proteome</keyword>
<dbReference type="GO" id="GO:0009003">
    <property type="term" value="F:signal peptidase activity"/>
    <property type="evidence" value="ECO:0007669"/>
    <property type="project" value="UniProtKB-EC"/>
</dbReference>